<dbReference type="EMBL" id="FCNP01000039">
    <property type="protein sequence ID" value="CVI61467.1"/>
    <property type="molecule type" value="Genomic_DNA"/>
</dbReference>
<proteinExistence type="predicted"/>
<feature type="region of interest" description="Disordered" evidence="1">
    <location>
        <begin position="277"/>
        <end position="297"/>
    </location>
</feature>
<organism evidence="2 3">
    <name type="scientific">Agrobacterium deltaense NCPPB 1641</name>
    <dbReference type="NCBI Taxonomy" id="1183425"/>
    <lineage>
        <taxon>Bacteria</taxon>
        <taxon>Pseudomonadati</taxon>
        <taxon>Pseudomonadota</taxon>
        <taxon>Alphaproteobacteria</taxon>
        <taxon>Hyphomicrobiales</taxon>
        <taxon>Rhizobiaceae</taxon>
        <taxon>Rhizobium/Agrobacterium group</taxon>
        <taxon>Agrobacterium</taxon>
    </lineage>
</organism>
<dbReference type="AlphaFoldDB" id="A0A1S7U4L7"/>
<evidence type="ECO:0000313" key="3">
    <source>
        <dbReference type="Proteomes" id="UP000192140"/>
    </source>
</evidence>
<name>A0A1S7U4L7_9HYPH</name>
<gene>
    <name evidence="2" type="ORF">AGR7A_Lc180089</name>
</gene>
<reference evidence="2" key="1">
    <citation type="submission" date="2016-01" db="EMBL/GenBank/DDBJ databases">
        <authorList>
            <person name="Regsiter A."/>
            <person name="william w."/>
        </authorList>
    </citation>
    <scope>NUCLEOTIDE SEQUENCE</scope>
    <source>
        <strain evidence="2">NCPPB 1641</strain>
    </source>
</reference>
<feature type="compositionally biased region" description="Polar residues" evidence="1">
    <location>
        <begin position="288"/>
        <end position="297"/>
    </location>
</feature>
<accession>A0A1S7U4L7</accession>
<keyword evidence="3" id="KW-1185">Reference proteome</keyword>
<dbReference type="RefSeq" id="WP_137396252.1">
    <property type="nucleotide sequence ID" value="NZ_LT009776.1"/>
</dbReference>
<protein>
    <submittedName>
        <fullName evidence="2">Uncharacterized protein</fullName>
    </submittedName>
</protein>
<evidence type="ECO:0000313" key="2">
    <source>
        <dbReference type="EMBL" id="CVI61467.1"/>
    </source>
</evidence>
<evidence type="ECO:0000256" key="1">
    <source>
        <dbReference type="SAM" id="MobiDB-lite"/>
    </source>
</evidence>
<sequence>MLRERLGLLANRILNDDAFGDAVAYLCTHISTAFKQEQRLIRALGDFGAFATVMCAVGIASVHGGQFTLAAVQAVVVPPGWASSRRTRALIDWLELENTAQRHPSGDDNRERPWSLNGWIISAIETLASTYRIAASPWQTLPATETPAEEAIGTGVLIDGVSWFLRHAQDLPFLSEEMRMFLGHAPGFLILLDLLSAAKTDACDTTGCVFSRKATARAYGVSRAHVTAILARAERLNILQRNGARVVLSDLALQNVQRDLAYQLAFVVLWAEAVRTSPPSADAPESLSGRNGSSKPR</sequence>
<comment type="caution">
    <text evidence="2">The sequence shown here is derived from an EMBL/GenBank/DDBJ whole genome shotgun (WGS) entry which is preliminary data.</text>
</comment>
<dbReference type="Proteomes" id="UP000192140">
    <property type="component" value="Unassembled WGS sequence"/>
</dbReference>